<gene>
    <name evidence="7" type="ORF">BDV29DRAFT_186629</name>
</gene>
<dbReference type="AlphaFoldDB" id="A0A5N5WGH1"/>
<dbReference type="GO" id="GO:0003677">
    <property type="term" value="F:DNA binding"/>
    <property type="evidence" value="ECO:0007669"/>
    <property type="project" value="UniProtKB-KW"/>
</dbReference>
<dbReference type="InterPro" id="IPR001138">
    <property type="entry name" value="Zn2Cys6_DnaBD"/>
</dbReference>
<name>A0A5N5WGH1_9EURO</name>
<evidence type="ECO:0000313" key="7">
    <source>
        <dbReference type="EMBL" id="KAB8067179.1"/>
    </source>
</evidence>
<keyword evidence="8" id="KW-1185">Reference proteome</keyword>
<evidence type="ECO:0000256" key="2">
    <source>
        <dbReference type="ARBA" id="ARBA00023125"/>
    </source>
</evidence>
<dbReference type="GO" id="GO:0009893">
    <property type="term" value="P:positive regulation of metabolic process"/>
    <property type="evidence" value="ECO:0007669"/>
    <property type="project" value="UniProtKB-ARBA"/>
</dbReference>
<dbReference type="EMBL" id="ML732545">
    <property type="protein sequence ID" value="KAB8067179.1"/>
    <property type="molecule type" value="Genomic_DNA"/>
</dbReference>
<dbReference type="PROSITE" id="PS00463">
    <property type="entry name" value="ZN2_CY6_FUNGAL_1"/>
    <property type="match status" value="1"/>
</dbReference>
<keyword evidence="1" id="KW-0805">Transcription regulation</keyword>
<sequence>MLNAGLRKGTKSCTECRRRKVRCVRLTEDAVSCRQCEDRGVSCNVQISSTPRSSRTPRFSSRHRITQLEGQVSQLTRVVNDIESKLGYKPSHIPRGQAGQSTGPDDSDEESSGSDIPMAENASHLRSLFQNDWLSVETGRHEQHTQQRLDKASKQISMIARPRLQSTIPSKDEVSEIAKSAYDWLAALHGLFPQPSIVKSPQGLLDSYDSMCWPDADVIALASWLVTLALTAQQLPRESDHPDVRLRKCLNRSELCRKITNTVEHTILCHDRLLGSIQGLDMGVHFVRLQIGQGNFQKAWIKVRHIIAIAELMGLPKVFQAVRLNRTGHIDEHSHHRAQLWEVICNMDRLLGILINLPPGTGKYQLTNASLIVNGVVQPHIYLTKLLGITVKLHDLEELNATQESNMKMHLAVLEIAEALGELASQAPTAWWAENEQKQIAAEDLVQFMHYCVLMRVYLPLALQRNRGDELAHARLPCMNACESVARRYLSLRQRLPAGLFMSRMLDLQALTAAAVLLLLSPRILSADPHNFSVDRRHLHGLIGEVIELLGERSKDPTNSQFASEAFSTLRALKQLLQQDDHAAKVQTLTLTVPLLGKIHVRRNIRSLQAGRVNNHLSSQPLPNFRAQEGNMVPQPLPTKPVLNTATSMNEPVPTLEDWRWDDLSWSIENNFENMFESTLLAENLEYPMAWQGNSF</sequence>
<dbReference type="SUPFAM" id="SSF57701">
    <property type="entry name" value="Zn2/Cys6 DNA-binding domain"/>
    <property type="match status" value="1"/>
</dbReference>
<reference evidence="7 8" key="1">
    <citation type="submission" date="2019-04" db="EMBL/GenBank/DDBJ databases">
        <title>Friends and foes A comparative genomics study of 23 Aspergillus species from section Flavi.</title>
        <authorList>
            <consortium name="DOE Joint Genome Institute"/>
            <person name="Kjaerbolling I."/>
            <person name="Vesth T."/>
            <person name="Frisvad J.C."/>
            <person name="Nybo J.L."/>
            <person name="Theobald S."/>
            <person name="Kildgaard S."/>
            <person name="Isbrandt T."/>
            <person name="Kuo A."/>
            <person name="Sato A."/>
            <person name="Lyhne E.K."/>
            <person name="Kogle M.E."/>
            <person name="Wiebenga A."/>
            <person name="Kun R.S."/>
            <person name="Lubbers R.J."/>
            <person name="Makela M.R."/>
            <person name="Barry K."/>
            <person name="Chovatia M."/>
            <person name="Clum A."/>
            <person name="Daum C."/>
            <person name="Haridas S."/>
            <person name="He G."/>
            <person name="LaButti K."/>
            <person name="Lipzen A."/>
            <person name="Mondo S."/>
            <person name="Riley R."/>
            <person name="Salamov A."/>
            <person name="Simmons B.A."/>
            <person name="Magnuson J.K."/>
            <person name="Henrissat B."/>
            <person name="Mortensen U.H."/>
            <person name="Larsen T.O."/>
            <person name="Devries R.P."/>
            <person name="Grigoriev I.V."/>
            <person name="Machida M."/>
            <person name="Baker S.E."/>
            <person name="Andersen M.R."/>
        </authorList>
    </citation>
    <scope>NUCLEOTIDE SEQUENCE [LARGE SCALE GENOMIC DNA]</scope>
    <source>
        <strain evidence="7 8">CBS 151.66</strain>
    </source>
</reference>
<evidence type="ECO:0000256" key="4">
    <source>
        <dbReference type="ARBA" id="ARBA00023242"/>
    </source>
</evidence>
<dbReference type="Proteomes" id="UP000326565">
    <property type="component" value="Unassembled WGS sequence"/>
</dbReference>
<evidence type="ECO:0000256" key="3">
    <source>
        <dbReference type="ARBA" id="ARBA00023163"/>
    </source>
</evidence>
<evidence type="ECO:0000256" key="1">
    <source>
        <dbReference type="ARBA" id="ARBA00023015"/>
    </source>
</evidence>
<keyword evidence="2" id="KW-0238">DNA-binding</keyword>
<dbReference type="PROSITE" id="PS50048">
    <property type="entry name" value="ZN2_CY6_FUNGAL_2"/>
    <property type="match status" value="1"/>
</dbReference>
<protein>
    <recommendedName>
        <fullName evidence="6">Zn(2)-C6 fungal-type domain-containing protein</fullName>
    </recommendedName>
</protein>
<dbReference type="PANTHER" id="PTHR47840:SF3">
    <property type="entry name" value="ZN(II)2CYS6 TRANSCRIPTION FACTOR (EUROFUNG)"/>
    <property type="match status" value="1"/>
</dbReference>
<evidence type="ECO:0000259" key="6">
    <source>
        <dbReference type="PROSITE" id="PS50048"/>
    </source>
</evidence>
<dbReference type="GO" id="GO:0000981">
    <property type="term" value="F:DNA-binding transcription factor activity, RNA polymerase II-specific"/>
    <property type="evidence" value="ECO:0007669"/>
    <property type="project" value="InterPro"/>
</dbReference>
<dbReference type="GO" id="GO:0008270">
    <property type="term" value="F:zinc ion binding"/>
    <property type="evidence" value="ECO:0007669"/>
    <property type="project" value="InterPro"/>
</dbReference>
<dbReference type="SMART" id="SM00066">
    <property type="entry name" value="GAL4"/>
    <property type="match status" value="1"/>
</dbReference>
<dbReference type="PANTHER" id="PTHR47840">
    <property type="entry name" value="ZN(II)2CYS6 TRANSCRIPTION FACTOR (EUROFUNG)-RELATED"/>
    <property type="match status" value="1"/>
</dbReference>
<dbReference type="CDD" id="cd12148">
    <property type="entry name" value="fungal_TF_MHR"/>
    <property type="match status" value="1"/>
</dbReference>
<dbReference type="InterPro" id="IPR036864">
    <property type="entry name" value="Zn2-C6_fun-type_DNA-bd_sf"/>
</dbReference>
<dbReference type="Gene3D" id="4.10.240.10">
    <property type="entry name" value="Zn(2)-C6 fungal-type DNA-binding domain"/>
    <property type="match status" value="1"/>
</dbReference>
<proteinExistence type="predicted"/>
<evidence type="ECO:0000256" key="5">
    <source>
        <dbReference type="SAM" id="MobiDB-lite"/>
    </source>
</evidence>
<keyword evidence="3" id="KW-0804">Transcription</keyword>
<evidence type="ECO:0000313" key="8">
    <source>
        <dbReference type="Proteomes" id="UP000326565"/>
    </source>
</evidence>
<organism evidence="7 8">
    <name type="scientific">Aspergillus leporis</name>
    <dbReference type="NCBI Taxonomy" id="41062"/>
    <lineage>
        <taxon>Eukaryota</taxon>
        <taxon>Fungi</taxon>
        <taxon>Dikarya</taxon>
        <taxon>Ascomycota</taxon>
        <taxon>Pezizomycotina</taxon>
        <taxon>Eurotiomycetes</taxon>
        <taxon>Eurotiomycetidae</taxon>
        <taxon>Eurotiales</taxon>
        <taxon>Aspergillaceae</taxon>
        <taxon>Aspergillus</taxon>
        <taxon>Aspergillus subgen. Circumdati</taxon>
    </lineage>
</organism>
<feature type="region of interest" description="Disordered" evidence="5">
    <location>
        <begin position="86"/>
        <end position="117"/>
    </location>
</feature>
<dbReference type="OrthoDB" id="5392779at2759"/>
<keyword evidence="4" id="KW-0539">Nucleus</keyword>
<feature type="domain" description="Zn(2)-C6 fungal-type" evidence="6">
    <location>
        <begin position="12"/>
        <end position="45"/>
    </location>
</feature>
<accession>A0A5N5WGH1</accession>